<dbReference type="InterPro" id="IPR004161">
    <property type="entry name" value="EFTu-like_2"/>
</dbReference>
<keyword evidence="1 2" id="KW-0342">GTP-binding</keyword>
<dbReference type="InterPro" id="IPR000640">
    <property type="entry name" value="EFG_V-like"/>
</dbReference>
<dbReference type="InterPro" id="IPR047041">
    <property type="entry name" value="BipA_GTP-bd_dom"/>
</dbReference>
<dbReference type="Gene3D" id="3.40.50.300">
    <property type="entry name" value="P-loop containing nucleotide triphosphate hydrolases"/>
    <property type="match status" value="1"/>
</dbReference>
<organism evidence="4 5">
    <name type="scientific">SAR324 cluster bacterium</name>
    <dbReference type="NCBI Taxonomy" id="2024889"/>
    <lineage>
        <taxon>Bacteria</taxon>
        <taxon>Deltaproteobacteria</taxon>
        <taxon>SAR324 cluster</taxon>
    </lineage>
</organism>
<dbReference type="GO" id="GO:0005829">
    <property type="term" value="C:cytosol"/>
    <property type="evidence" value="ECO:0007669"/>
    <property type="project" value="TreeGrafter"/>
</dbReference>
<dbReference type="GO" id="GO:0005525">
    <property type="term" value="F:GTP binding"/>
    <property type="evidence" value="ECO:0007669"/>
    <property type="project" value="UniProtKB-UniRule"/>
</dbReference>
<dbReference type="InterPro" id="IPR006298">
    <property type="entry name" value="BipA"/>
</dbReference>
<evidence type="ECO:0000313" key="4">
    <source>
        <dbReference type="EMBL" id="PCI24209.1"/>
    </source>
</evidence>
<keyword evidence="2" id="KW-0547">Nucleotide-binding</keyword>
<dbReference type="CDD" id="cd03691">
    <property type="entry name" value="BipA_TypA_II"/>
    <property type="match status" value="1"/>
</dbReference>
<name>A0A2A4SSZ8_9DELT</name>
<dbReference type="InterPro" id="IPR042116">
    <property type="entry name" value="TypA/BipA_C"/>
</dbReference>
<dbReference type="InterPro" id="IPR009000">
    <property type="entry name" value="Transl_B-barrel_sf"/>
</dbReference>
<dbReference type="GO" id="GO:0003924">
    <property type="term" value="F:GTPase activity"/>
    <property type="evidence" value="ECO:0007669"/>
    <property type="project" value="UniProtKB-UniRule"/>
</dbReference>
<evidence type="ECO:0000256" key="2">
    <source>
        <dbReference type="HAMAP-Rule" id="MF_00849"/>
    </source>
</evidence>
<dbReference type="GO" id="GO:0043022">
    <property type="term" value="F:ribosome binding"/>
    <property type="evidence" value="ECO:0007669"/>
    <property type="project" value="UniProtKB-UniRule"/>
</dbReference>
<dbReference type="Gene3D" id="3.30.70.240">
    <property type="match status" value="1"/>
</dbReference>
<dbReference type="InterPro" id="IPR027417">
    <property type="entry name" value="P-loop_NTPase"/>
</dbReference>
<proteinExistence type="inferred from homology"/>
<dbReference type="CDD" id="cd16263">
    <property type="entry name" value="BipA_III"/>
    <property type="match status" value="1"/>
</dbReference>
<dbReference type="Pfam" id="PF00009">
    <property type="entry name" value="GTP_EFTU"/>
    <property type="match status" value="1"/>
</dbReference>
<comment type="catalytic activity">
    <reaction evidence="2">
        <text>GTP + H2O = GDP + phosphate + H(+)</text>
        <dbReference type="Rhea" id="RHEA:19669"/>
        <dbReference type="ChEBI" id="CHEBI:15377"/>
        <dbReference type="ChEBI" id="CHEBI:15378"/>
        <dbReference type="ChEBI" id="CHEBI:37565"/>
        <dbReference type="ChEBI" id="CHEBI:43474"/>
        <dbReference type="ChEBI" id="CHEBI:58189"/>
    </reaction>
</comment>
<comment type="subunit">
    <text evidence="2">Monomer.</text>
</comment>
<dbReference type="Gene3D" id="2.40.50.250">
    <property type="entry name" value="bipa protein"/>
    <property type="match status" value="1"/>
</dbReference>
<dbReference type="GO" id="GO:1990904">
    <property type="term" value="C:ribonucleoprotein complex"/>
    <property type="evidence" value="ECO:0007669"/>
    <property type="project" value="TreeGrafter"/>
</dbReference>
<dbReference type="SUPFAM" id="SSF50447">
    <property type="entry name" value="Translation proteins"/>
    <property type="match status" value="1"/>
</dbReference>
<dbReference type="CDD" id="cd03710">
    <property type="entry name" value="BipA_TypA_C"/>
    <property type="match status" value="1"/>
</dbReference>
<dbReference type="NCBIfam" id="TIGR01394">
    <property type="entry name" value="TypA_BipA"/>
    <property type="match status" value="1"/>
</dbReference>
<dbReference type="PROSITE" id="PS51722">
    <property type="entry name" value="G_TR_2"/>
    <property type="match status" value="1"/>
</dbReference>
<dbReference type="CDD" id="cd01891">
    <property type="entry name" value="TypA_BipA"/>
    <property type="match status" value="1"/>
</dbReference>
<dbReference type="PANTHER" id="PTHR42908:SF8">
    <property type="entry name" value="TR-TYPE G DOMAIN-CONTAINING PROTEIN"/>
    <property type="match status" value="1"/>
</dbReference>
<dbReference type="Proteomes" id="UP000218113">
    <property type="component" value="Unassembled WGS sequence"/>
</dbReference>
<dbReference type="Gene3D" id="3.30.70.870">
    <property type="entry name" value="Elongation Factor G (Translational Gtpase), domain 3"/>
    <property type="match status" value="1"/>
</dbReference>
<evidence type="ECO:0000256" key="1">
    <source>
        <dbReference type="ARBA" id="ARBA00023134"/>
    </source>
</evidence>
<dbReference type="EC" id="3.6.5.-" evidence="2"/>
<evidence type="ECO:0000313" key="5">
    <source>
        <dbReference type="Proteomes" id="UP000218113"/>
    </source>
</evidence>
<keyword evidence="2" id="KW-0690">Ribosome biogenesis</keyword>
<dbReference type="PANTHER" id="PTHR42908">
    <property type="entry name" value="TRANSLATION ELONGATION FACTOR-RELATED"/>
    <property type="match status" value="1"/>
</dbReference>
<keyword evidence="2" id="KW-0378">Hydrolase</keyword>
<dbReference type="InterPro" id="IPR035651">
    <property type="entry name" value="BipA_V"/>
</dbReference>
<dbReference type="InterPro" id="IPR047042">
    <property type="entry name" value="BipA_II"/>
</dbReference>
<dbReference type="Pfam" id="PF21018">
    <property type="entry name" value="BipA_C"/>
    <property type="match status" value="1"/>
</dbReference>
<dbReference type="InterPro" id="IPR035647">
    <property type="entry name" value="EFG_III/V"/>
</dbReference>
<dbReference type="InterPro" id="IPR047043">
    <property type="entry name" value="BipA_III"/>
</dbReference>
<evidence type="ECO:0000259" key="3">
    <source>
        <dbReference type="PROSITE" id="PS51722"/>
    </source>
</evidence>
<accession>A0A2A4SSZ8</accession>
<dbReference type="SUPFAM" id="SSF54980">
    <property type="entry name" value="EF-G C-terminal domain-like"/>
    <property type="match status" value="2"/>
</dbReference>
<feature type="binding site" evidence="2">
    <location>
        <begin position="133"/>
        <end position="136"/>
    </location>
    <ligand>
        <name>GTP</name>
        <dbReference type="ChEBI" id="CHEBI:37565"/>
    </ligand>
</feature>
<dbReference type="InterPro" id="IPR000795">
    <property type="entry name" value="T_Tr_GTP-bd_dom"/>
</dbReference>
<dbReference type="SUPFAM" id="SSF52540">
    <property type="entry name" value="P-loop containing nucleoside triphosphate hydrolases"/>
    <property type="match status" value="1"/>
</dbReference>
<dbReference type="InterPro" id="IPR048876">
    <property type="entry name" value="BipA_C"/>
</dbReference>
<gene>
    <name evidence="4" type="primary">typA</name>
    <name evidence="2" type="synonym">bipA</name>
    <name evidence="4" type="ORF">COB67_11815</name>
</gene>
<dbReference type="HAMAP" id="MF_00849">
    <property type="entry name" value="BipA"/>
    <property type="match status" value="1"/>
</dbReference>
<comment type="function">
    <text evidence="2">A 50S ribosomal subunit assembly protein with GTPase activity, required for 50S subunit assembly at low temperatures, may also play a role in translation. Binds GTP and analogs. Binds the 70S ribosome between the 30S and 50S subunits, in a similar position as ribosome-bound EF-G; it contacts a number of ribosomal proteins, both rRNAs and the A-site tRNA.</text>
</comment>
<dbReference type="FunFam" id="3.40.50.300:FF:000055">
    <property type="entry name" value="GTP-binding protein TypA"/>
    <property type="match status" value="1"/>
</dbReference>
<keyword evidence="2" id="KW-0699">rRNA-binding</keyword>
<keyword evidence="2" id="KW-0963">Cytoplasm</keyword>
<dbReference type="Pfam" id="PF00679">
    <property type="entry name" value="EFG_C"/>
    <property type="match status" value="1"/>
</dbReference>
<dbReference type="InterPro" id="IPR031157">
    <property type="entry name" value="G_TR_CS"/>
</dbReference>
<dbReference type="InterPro" id="IPR005225">
    <property type="entry name" value="Small_GTP-bd"/>
</dbReference>
<comment type="similarity">
    <text evidence="2">Belongs to the TRAFAC class translation factor GTPase superfamily. Classic translation factor GTPase family. BipA subfamily.</text>
</comment>
<comment type="subcellular location">
    <subcellularLocation>
        <location evidence="2">Cytoplasm</location>
    </subcellularLocation>
    <text evidence="2">Binds to ribosomes.</text>
</comment>
<dbReference type="PRINTS" id="PR00315">
    <property type="entry name" value="ELONGATNFCT"/>
</dbReference>
<dbReference type="FunFam" id="2.40.50.250:FF:000001">
    <property type="entry name" value="GTP-binding protein TypA"/>
    <property type="match status" value="1"/>
</dbReference>
<dbReference type="EMBL" id="NVSR01000126">
    <property type="protein sequence ID" value="PCI24209.1"/>
    <property type="molecule type" value="Genomic_DNA"/>
</dbReference>
<dbReference type="GO" id="GO:0000049">
    <property type="term" value="F:tRNA binding"/>
    <property type="evidence" value="ECO:0007669"/>
    <property type="project" value="UniProtKB-KW"/>
</dbReference>
<dbReference type="PROSITE" id="PS00301">
    <property type="entry name" value="G_TR_1"/>
    <property type="match status" value="1"/>
</dbReference>
<reference evidence="5" key="1">
    <citation type="submission" date="2017-08" db="EMBL/GenBank/DDBJ databases">
        <title>A dynamic microbial community with high functional redundancy inhabits the cold, oxic subseafloor aquifer.</title>
        <authorList>
            <person name="Tully B.J."/>
            <person name="Wheat C.G."/>
            <person name="Glazer B.T."/>
            <person name="Huber J.A."/>
        </authorList>
    </citation>
    <scope>NUCLEOTIDE SEQUENCE [LARGE SCALE GENOMIC DNA]</scope>
</reference>
<dbReference type="NCBIfam" id="TIGR00231">
    <property type="entry name" value="small_GTP"/>
    <property type="match status" value="1"/>
</dbReference>
<dbReference type="GO" id="GO:0000027">
    <property type="term" value="P:ribosomal large subunit assembly"/>
    <property type="evidence" value="ECO:0007669"/>
    <property type="project" value="UniProtKB-UniRule"/>
</dbReference>
<feature type="binding site" evidence="2">
    <location>
        <begin position="20"/>
        <end position="25"/>
    </location>
    <ligand>
        <name>GTP</name>
        <dbReference type="ChEBI" id="CHEBI:37565"/>
    </ligand>
</feature>
<sequence length="606" mass="67312">MTKLACNDKLRNIAIIAHVDHGKTTLVDALFKQSGLFREGQKVEERIMDSMDQERERGITISAKNCAVTWKGIKINIIDTPGHADFGGEVERSLSMADGAILLVDASEGPLPQTRFVLEKTLQAGLKIIVCINKIDRPDARIAEVLDEVYDLFIDLDATEKQLEFPVLYAIGRDGIAKKNLEDESDSLDVLFDAIINEVPGPAYEEGAALQMLVSDLAYSDYLGRLVIGRVFEGSIKTNDRLICIKDGGERKTLKITKVQAYSGMNFVDTNEVHAGDIAILAGIEDVTIGDTVCAESVTEALPRIIVDEPTVAMKFSINNGPFSGKEGKYVQSSRIRARLLKETLTNVSIKIQDTEDADTILVKGRGEFQIAILIETMRRENFEFCVGRPEVIYKYENGVKLEPIEQLFVDCSEVFIGVVTEKLSLRKGKMVNLVNHGTGRVRIEFSVPSRSLIGYRDEFLTDTKGTGIMNSLISGYEEFRGEFPSRYTGSLVTDRQGVAIPYSLFNLEPRGRLFVTPGEKLYEGMIIGEHSKDGDLNVNASKEKKLSNVRASGKDDSVSLSPIKKMTLEDAINFIREDELVEVTPLSIRLRKSVLVQGMRPKRKK</sequence>
<dbReference type="GO" id="GO:0019843">
    <property type="term" value="F:rRNA binding"/>
    <property type="evidence" value="ECO:0007669"/>
    <property type="project" value="UniProtKB-KW"/>
</dbReference>
<comment type="caution">
    <text evidence="4">The sequence shown here is derived from an EMBL/GenBank/DDBJ whole genome shotgun (WGS) entry which is preliminary data.</text>
</comment>
<dbReference type="Gene3D" id="2.40.30.10">
    <property type="entry name" value="Translation factors"/>
    <property type="match status" value="1"/>
</dbReference>
<dbReference type="Pfam" id="PF03144">
    <property type="entry name" value="GTP_EFTU_D2"/>
    <property type="match status" value="1"/>
</dbReference>
<keyword evidence="2" id="KW-0694">RNA-binding</keyword>
<feature type="domain" description="Tr-type G" evidence="3">
    <location>
        <begin position="8"/>
        <end position="203"/>
    </location>
</feature>
<protein>
    <recommendedName>
        <fullName evidence="2">Large ribosomal subunit assembly factor BipA</fullName>
        <ecNumber evidence="2">3.6.5.-</ecNumber>
    </recommendedName>
    <alternativeName>
        <fullName evidence="2">GTP-binding protein BipA</fullName>
    </alternativeName>
</protein>
<dbReference type="FunFam" id="3.30.70.240:FF:000002">
    <property type="entry name" value="GTP-binding protein TypA"/>
    <property type="match status" value="1"/>
</dbReference>
<keyword evidence="2" id="KW-0820">tRNA-binding</keyword>
<dbReference type="AlphaFoldDB" id="A0A2A4SSZ8"/>